<dbReference type="GO" id="GO:0005829">
    <property type="term" value="C:cytosol"/>
    <property type="evidence" value="ECO:0007669"/>
    <property type="project" value="EnsemblFungi"/>
</dbReference>
<feature type="binding site" evidence="21">
    <location>
        <position position="114"/>
    </location>
    <ligand>
        <name>ATP</name>
        <dbReference type="ChEBI" id="CHEBI:30616"/>
    </ligand>
</feature>
<evidence type="ECO:0000313" key="25">
    <source>
        <dbReference type="EMBL" id="SCU79822.1"/>
    </source>
</evidence>
<dbReference type="Gene3D" id="1.10.510.10">
    <property type="entry name" value="Transferase(Phosphotransferase) domain 1"/>
    <property type="match status" value="1"/>
</dbReference>
<dbReference type="PIRSF" id="PIRSF038147">
    <property type="entry name" value="Ser/Thr_PK_RIO1"/>
    <property type="match status" value="1"/>
</dbReference>
<evidence type="ECO:0000256" key="11">
    <source>
        <dbReference type="ARBA" id="ARBA00022741"/>
    </source>
</evidence>
<dbReference type="GO" id="GO:0007096">
    <property type="term" value="P:regulation of exit from mitosis"/>
    <property type="evidence" value="ECO:0007669"/>
    <property type="project" value="EnsemblFungi"/>
</dbReference>
<evidence type="ECO:0000256" key="9">
    <source>
        <dbReference type="ARBA" id="ARBA00022679"/>
    </source>
</evidence>
<comment type="catalytic activity">
    <reaction evidence="16">
        <text>L-threonyl-[protein] + ATP = O-phospho-L-threonyl-[protein] + ADP + H(+)</text>
        <dbReference type="Rhea" id="RHEA:46608"/>
        <dbReference type="Rhea" id="RHEA-COMP:11060"/>
        <dbReference type="Rhea" id="RHEA-COMP:11605"/>
        <dbReference type="ChEBI" id="CHEBI:15378"/>
        <dbReference type="ChEBI" id="CHEBI:30013"/>
        <dbReference type="ChEBI" id="CHEBI:30616"/>
        <dbReference type="ChEBI" id="CHEBI:61977"/>
        <dbReference type="ChEBI" id="CHEBI:456216"/>
        <dbReference type="EC" id="2.7.11.1"/>
    </reaction>
</comment>
<evidence type="ECO:0000256" key="3">
    <source>
        <dbReference type="ARBA" id="ARBA00009196"/>
    </source>
</evidence>
<evidence type="ECO:0000256" key="8">
    <source>
        <dbReference type="ARBA" id="ARBA00022527"/>
    </source>
</evidence>
<proteinExistence type="inferred from homology"/>
<dbReference type="OrthoDB" id="205248at2759"/>
<comment type="catalytic activity">
    <reaction evidence="18">
        <text>ATP + H2O = ADP + phosphate + H(+)</text>
        <dbReference type="Rhea" id="RHEA:13065"/>
        <dbReference type="ChEBI" id="CHEBI:15377"/>
        <dbReference type="ChEBI" id="CHEBI:15378"/>
        <dbReference type="ChEBI" id="CHEBI:30616"/>
        <dbReference type="ChEBI" id="CHEBI:43474"/>
        <dbReference type="ChEBI" id="CHEBI:456216"/>
    </reaction>
</comment>
<comment type="catalytic activity">
    <reaction evidence="17">
        <text>L-seryl-[protein] + ATP = O-phospho-L-seryl-[protein] + ADP + H(+)</text>
        <dbReference type="Rhea" id="RHEA:17989"/>
        <dbReference type="Rhea" id="RHEA-COMP:9863"/>
        <dbReference type="Rhea" id="RHEA-COMP:11604"/>
        <dbReference type="ChEBI" id="CHEBI:15378"/>
        <dbReference type="ChEBI" id="CHEBI:29999"/>
        <dbReference type="ChEBI" id="CHEBI:30616"/>
        <dbReference type="ChEBI" id="CHEBI:83421"/>
        <dbReference type="ChEBI" id="CHEBI:456216"/>
        <dbReference type="EC" id="2.7.11.1"/>
    </reaction>
</comment>
<keyword evidence="10" id="KW-0479">Metal-binding</keyword>
<evidence type="ECO:0000313" key="26">
    <source>
        <dbReference type="Proteomes" id="UP000190274"/>
    </source>
</evidence>
<evidence type="ECO:0000256" key="15">
    <source>
        <dbReference type="ARBA" id="ARBA00022842"/>
    </source>
</evidence>
<evidence type="ECO:0000256" key="4">
    <source>
        <dbReference type="ARBA" id="ARBA00012513"/>
    </source>
</evidence>
<dbReference type="InterPro" id="IPR000687">
    <property type="entry name" value="RIO_kinase"/>
</dbReference>
<dbReference type="EMBL" id="LT598456">
    <property type="protein sequence ID" value="SCU79822.1"/>
    <property type="molecule type" value="Genomic_DNA"/>
</dbReference>
<dbReference type="Proteomes" id="UP000190274">
    <property type="component" value="Chromosome B"/>
</dbReference>
<dbReference type="FunFam" id="1.10.510.10:FF:000755">
    <property type="entry name" value="Homoserine kinase"/>
    <property type="match status" value="1"/>
</dbReference>
<feature type="compositionally biased region" description="Basic and acidic residues" evidence="23">
    <location>
        <begin position="422"/>
        <end position="456"/>
    </location>
</feature>
<evidence type="ECO:0000256" key="20">
    <source>
        <dbReference type="PIRSR" id="PIRSR038147-1"/>
    </source>
</evidence>
<feature type="binding site" evidence="22">
    <location>
        <position position="238"/>
    </location>
    <ligand>
        <name>Mg(2+)</name>
        <dbReference type="ChEBI" id="CHEBI:18420"/>
    </ligand>
</feature>
<evidence type="ECO:0000256" key="22">
    <source>
        <dbReference type="PIRSR" id="PIRSR038147-3"/>
    </source>
</evidence>
<evidence type="ECO:0000256" key="5">
    <source>
        <dbReference type="ARBA" id="ARBA00016038"/>
    </source>
</evidence>
<dbReference type="GO" id="GO:0000776">
    <property type="term" value="C:kinetochore"/>
    <property type="evidence" value="ECO:0007669"/>
    <property type="project" value="EnsemblFungi"/>
</dbReference>
<feature type="domain" description="RIO kinase" evidence="24">
    <location>
        <begin position="50"/>
        <end position="296"/>
    </location>
</feature>
<dbReference type="InterPro" id="IPR051272">
    <property type="entry name" value="RIO-type_Ser/Thr_kinase"/>
</dbReference>
<feature type="compositionally biased region" description="Acidic residues" evidence="23">
    <location>
        <begin position="391"/>
        <end position="421"/>
    </location>
</feature>
<accession>A0A1G4ISW1</accession>
<evidence type="ECO:0000256" key="19">
    <source>
        <dbReference type="ARBA" id="ARBA00068838"/>
    </source>
</evidence>
<organism evidence="25 26">
    <name type="scientific">Lachancea dasiensis</name>
    <dbReference type="NCBI Taxonomy" id="1072105"/>
    <lineage>
        <taxon>Eukaryota</taxon>
        <taxon>Fungi</taxon>
        <taxon>Dikarya</taxon>
        <taxon>Ascomycota</taxon>
        <taxon>Saccharomycotina</taxon>
        <taxon>Saccharomycetes</taxon>
        <taxon>Saccharomycetales</taxon>
        <taxon>Saccharomycetaceae</taxon>
        <taxon>Lachancea</taxon>
    </lineage>
</organism>
<feature type="compositionally biased region" description="Basic residues" evidence="23">
    <location>
        <begin position="457"/>
        <end position="479"/>
    </location>
</feature>
<evidence type="ECO:0000256" key="6">
    <source>
        <dbReference type="ARBA" id="ARBA00022490"/>
    </source>
</evidence>
<dbReference type="GO" id="GO:0016479">
    <property type="term" value="P:negative regulation of transcription by RNA polymerase I"/>
    <property type="evidence" value="ECO:0007669"/>
    <property type="project" value="EnsemblFungi"/>
</dbReference>
<dbReference type="FunFam" id="3.30.200.20:FF:000403">
    <property type="entry name" value="Serine/threonine-protein kinase RIO1"/>
    <property type="match status" value="1"/>
</dbReference>
<dbReference type="CDD" id="cd05147">
    <property type="entry name" value="RIO1_euk"/>
    <property type="match status" value="1"/>
</dbReference>
<keyword evidence="13" id="KW-0378">Hydrolase</keyword>
<dbReference type="Gene3D" id="3.30.200.20">
    <property type="entry name" value="Phosphorylase Kinase, domain 1"/>
    <property type="match status" value="1"/>
</dbReference>
<dbReference type="SMART" id="SM00090">
    <property type="entry name" value="RIO"/>
    <property type="match status" value="1"/>
</dbReference>
<dbReference type="PANTHER" id="PTHR45723">
    <property type="entry name" value="SERINE/THREONINE-PROTEIN KINASE RIO1"/>
    <property type="match status" value="1"/>
</dbReference>
<name>A0A1G4ISW1_9SACH</name>
<dbReference type="GO" id="GO:0000462">
    <property type="term" value="P:maturation of SSU-rRNA from tricistronic rRNA transcript (SSU-rRNA, 5.8S rRNA, LSU-rRNA)"/>
    <property type="evidence" value="ECO:0007669"/>
    <property type="project" value="EnsemblFungi"/>
</dbReference>
<dbReference type="GO" id="GO:0005739">
    <property type="term" value="C:mitochondrion"/>
    <property type="evidence" value="ECO:0007669"/>
    <property type="project" value="EnsemblFungi"/>
</dbReference>
<evidence type="ECO:0000256" key="12">
    <source>
        <dbReference type="ARBA" id="ARBA00022777"/>
    </source>
</evidence>
<comment type="similarity">
    <text evidence="3">Belongs to the protein kinase superfamily. RIO-type Ser/Thr kinase family.</text>
</comment>
<keyword evidence="14 21" id="KW-0067">ATP-binding</keyword>
<keyword evidence="8" id="KW-0723">Serine/threonine-protein kinase</keyword>
<dbReference type="InterPro" id="IPR011009">
    <property type="entry name" value="Kinase-like_dom_sf"/>
</dbReference>
<feature type="region of interest" description="Disordered" evidence="23">
    <location>
        <begin position="384"/>
        <end position="479"/>
    </location>
</feature>
<keyword evidence="7" id="KW-0690">Ribosome biogenesis</keyword>
<dbReference type="EC" id="2.7.11.1" evidence="4"/>
<comment type="subcellular location">
    <subcellularLocation>
        <location evidence="2">Cytoplasm</location>
    </subcellularLocation>
</comment>
<feature type="active site" description="4-aspartylphosphate intermediate" evidence="20">
    <location>
        <position position="250"/>
    </location>
</feature>
<dbReference type="GO" id="GO:0005524">
    <property type="term" value="F:ATP binding"/>
    <property type="evidence" value="ECO:0007669"/>
    <property type="project" value="UniProtKB-KW"/>
</dbReference>
<dbReference type="GO" id="GO:0000324">
    <property type="term" value="C:fungal-type vacuole"/>
    <property type="evidence" value="ECO:0007669"/>
    <property type="project" value="EnsemblFungi"/>
</dbReference>
<dbReference type="InterPro" id="IPR018935">
    <property type="entry name" value="RIO_kinase_CS"/>
</dbReference>
<dbReference type="SUPFAM" id="SSF56112">
    <property type="entry name" value="Protein kinase-like (PK-like)"/>
    <property type="match status" value="1"/>
</dbReference>
<keyword evidence="11 21" id="KW-0547">Nucleotide-binding</keyword>
<dbReference type="GO" id="GO:0090234">
    <property type="term" value="P:regulation of kinetochore assembly"/>
    <property type="evidence" value="ECO:0007669"/>
    <property type="project" value="EnsemblFungi"/>
</dbReference>
<reference evidence="26" key="1">
    <citation type="submission" date="2016-03" db="EMBL/GenBank/DDBJ databases">
        <authorList>
            <person name="Devillers H."/>
        </authorList>
    </citation>
    <scope>NUCLEOTIDE SEQUENCE [LARGE SCALE GENOMIC DNA]</scope>
</reference>
<comment type="cofactor">
    <cofactor evidence="1 22">
        <name>Mg(2+)</name>
        <dbReference type="ChEBI" id="CHEBI:18420"/>
    </cofactor>
</comment>
<evidence type="ECO:0000256" key="14">
    <source>
        <dbReference type="ARBA" id="ARBA00022840"/>
    </source>
</evidence>
<feature type="active site" description="Proton acceptor" evidence="20">
    <location>
        <position position="233"/>
    </location>
</feature>
<evidence type="ECO:0000256" key="21">
    <source>
        <dbReference type="PIRSR" id="PIRSR038147-2"/>
    </source>
</evidence>
<keyword evidence="9" id="KW-0808">Transferase</keyword>
<dbReference type="GO" id="GO:0030874">
    <property type="term" value="C:nucleolar chromatin"/>
    <property type="evidence" value="ECO:0007669"/>
    <property type="project" value="EnsemblFungi"/>
</dbReference>
<dbReference type="GO" id="GO:0016787">
    <property type="term" value="F:hydrolase activity"/>
    <property type="evidence" value="ECO:0007669"/>
    <property type="project" value="UniProtKB-KW"/>
</dbReference>
<keyword evidence="15" id="KW-0460">Magnesium</keyword>
<evidence type="ECO:0000256" key="23">
    <source>
        <dbReference type="SAM" id="MobiDB-lite"/>
    </source>
</evidence>
<evidence type="ECO:0000256" key="17">
    <source>
        <dbReference type="ARBA" id="ARBA00048679"/>
    </source>
</evidence>
<dbReference type="GO" id="GO:0046872">
    <property type="term" value="F:metal ion binding"/>
    <property type="evidence" value="ECO:0007669"/>
    <property type="project" value="UniProtKB-KW"/>
</dbReference>
<keyword evidence="12" id="KW-0418">Kinase</keyword>
<keyword evidence="6" id="KW-0963">Cytoplasm</keyword>
<dbReference type="GO" id="GO:0000122">
    <property type="term" value="P:negative regulation of transcription by RNA polymerase II"/>
    <property type="evidence" value="ECO:0007669"/>
    <property type="project" value="EnsemblFungi"/>
</dbReference>
<evidence type="ECO:0000256" key="10">
    <source>
        <dbReference type="ARBA" id="ARBA00022723"/>
    </source>
</evidence>
<dbReference type="GO" id="GO:2000234">
    <property type="term" value="P:positive regulation of rRNA processing"/>
    <property type="evidence" value="ECO:0007669"/>
    <property type="project" value="EnsemblFungi"/>
</dbReference>
<dbReference type="AlphaFoldDB" id="A0A1G4ISW1"/>
<keyword evidence="26" id="KW-1185">Reference proteome</keyword>
<sequence length="479" mass="55284">MGLNSQFRDLGISETFEAYRDHVNTEVLDKHAHNIKTDELSLTKAKTSKDKANRATVENVLDPRTMRFLHALTSRGVISEMNGCLSTGKEANVYHAFSGYGNGDDQSRRELAIKIYKTSILVFKDRERYVDGEFRFRNSRSQHNPRKMIKIWAEKEFRNLKRIHQSKVIPAPEPIEVKSNVLVMEFLNRGDGFASPRVKDYPFKDGEEITFYYCTMVAYIRLLYQNCQLVHADLSEYNAIIHEKKLYIIDVSQSVQPEHPMSLDFLRMDIKNINSYFERMAIDIFPERIIFQFVISETLDKFGGDYNSVDDLVEYVAKTLPIKCTPEDEAEDGVFRSLHLVRNLGGLEERDFDRFTLGKFDLLKSLISSDNKKNAKNFTAAEQFEISSSSGEEDSASDSEGGDVSDSDEDSGIEEESDSDDSEKSYYEKTKELKGKKHEDKDSKKQRKEEAKESKRERRKTKVKKHVKKKLVKKTKSKK</sequence>
<evidence type="ECO:0000256" key="1">
    <source>
        <dbReference type="ARBA" id="ARBA00001946"/>
    </source>
</evidence>
<protein>
    <recommendedName>
        <fullName evidence="5">Serine/threonine-protein kinase RIO1</fullName>
        <ecNumber evidence="4">2.7.11.1</ecNumber>
    </recommendedName>
    <alternativeName>
        <fullName evidence="19">Serine/threonine-protein kinase rio1</fullName>
    </alternativeName>
</protein>
<evidence type="ECO:0000259" key="24">
    <source>
        <dbReference type="SMART" id="SM00090"/>
    </source>
</evidence>
<dbReference type="InterPro" id="IPR018934">
    <property type="entry name" value="RIO_dom"/>
</dbReference>
<evidence type="ECO:0000256" key="7">
    <source>
        <dbReference type="ARBA" id="ARBA00022517"/>
    </source>
</evidence>
<dbReference type="PROSITE" id="PS01245">
    <property type="entry name" value="RIO1"/>
    <property type="match status" value="1"/>
</dbReference>
<evidence type="ECO:0000256" key="13">
    <source>
        <dbReference type="ARBA" id="ARBA00022801"/>
    </source>
</evidence>
<dbReference type="GO" id="GO:0003682">
    <property type="term" value="F:chromatin binding"/>
    <property type="evidence" value="ECO:0007669"/>
    <property type="project" value="EnsemblFungi"/>
</dbReference>
<evidence type="ECO:0000256" key="16">
    <source>
        <dbReference type="ARBA" id="ARBA00047899"/>
    </source>
</evidence>
<gene>
    <name evidence="25" type="ORF">LADA_0B03356G</name>
</gene>
<dbReference type="Pfam" id="PF01163">
    <property type="entry name" value="RIO1"/>
    <property type="match status" value="1"/>
</dbReference>
<dbReference type="GO" id="GO:0004674">
    <property type="term" value="F:protein serine/threonine kinase activity"/>
    <property type="evidence" value="ECO:0007669"/>
    <property type="project" value="UniProtKB-KW"/>
</dbReference>
<feature type="binding site" evidence="21">
    <location>
        <position position="187"/>
    </location>
    <ligand>
        <name>ATP</name>
        <dbReference type="ChEBI" id="CHEBI:30616"/>
    </ligand>
</feature>
<feature type="binding site" evidence="22">
    <location>
        <position position="250"/>
    </location>
    <ligand>
        <name>Mg(2+)</name>
        <dbReference type="ChEBI" id="CHEBI:18420"/>
    </ligand>
</feature>
<evidence type="ECO:0000256" key="18">
    <source>
        <dbReference type="ARBA" id="ARBA00049360"/>
    </source>
</evidence>
<dbReference type="InterPro" id="IPR017407">
    <property type="entry name" value="Ser/Thr_kinase_Rio1"/>
</dbReference>
<evidence type="ECO:0000256" key="2">
    <source>
        <dbReference type="ARBA" id="ARBA00004496"/>
    </source>
</evidence>
<dbReference type="STRING" id="1266660.A0A1G4ISW1"/>